<proteinExistence type="predicted"/>
<dbReference type="Proteomes" id="UP000003174">
    <property type="component" value="Unassembled WGS sequence"/>
</dbReference>
<reference evidence="1 2" key="1">
    <citation type="submission" date="2009-01" db="EMBL/GenBank/DDBJ databases">
        <authorList>
            <person name="Fulton L."/>
            <person name="Clifton S."/>
            <person name="Fulton B."/>
            <person name="Xu J."/>
            <person name="Minx P."/>
            <person name="Pepin K.H."/>
            <person name="Johnson M."/>
            <person name="Bhonagiri V."/>
            <person name="Nash W.E."/>
            <person name="Mardis E.R."/>
            <person name="Wilson R.K."/>
        </authorList>
    </citation>
    <scope>NUCLEOTIDE SEQUENCE [LARGE SCALE GENOMIC DNA]</scope>
    <source>
        <strain evidence="1 2">DSM 3353</strain>
    </source>
</reference>
<sequence length="124" mass="14757">MEIQEEKVMWIRKIGLGILIGVVLCSVMVNAEERNSRKAEPMTVMERMREIPRKIYGKKKSRNKMRKVPGKFKLPPDARIGDIIKTKSGYKQIIDIWGNGKFRLKSLEKKYYRQRKTRVKKRYN</sequence>
<comment type="caution">
    <text evidence="1">The sequence shown here is derived from an EMBL/GenBank/DDBJ whole genome shotgun (WGS) entry which is preliminary data.</text>
</comment>
<dbReference type="AlphaFoldDB" id="C0EZC6"/>
<evidence type="ECO:0000313" key="1">
    <source>
        <dbReference type="EMBL" id="EEG35360.1"/>
    </source>
</evidence>
<accession>C0EZC6</accession>
<protein>
    <submittedName>
        <fullName evidence="1">Uncharacterized protein</fullName>
    </submittedName>
</protein>
<gene>
    <name evidence="1" type="ORF">EUBHAL_02787</name>
</gene>
<name>C0EZC6_9FIRM</name>
<evidence type="ECO:0000313" key="2">
    <source>
        <dbReference type="Proteomes" id="UP000003174"/>
    </source>
</evidence>
<organism evidence="1 2">
    <name type="scientific">Anaerobutyricum hallii DSM 3353</name>
    <dbReference type="NCBI Taxonomy" id="411469"/>
    <lineage>
        <taxon>Bacteria</taxon>
        <taxon>Bacillati</taxon>
        <taxon>Bacillota</taxon>
        <taxon>Clostridia</taxon>
        <taxon>Lachnospirales</taxon>
        <taxon>Lachnospiraceae</taxon>
        <taxon>Anaerobutyricum</taxon>
    </lineage>
</organism>
<reference evidence="1 2" key="2">
    <citation type="submission" date="2009-02" db="EMBL/GenBank/DDBJ databases">
        <title>Draft genome sequence of Eubacterium hallii (DSM 3353).</title>
        <authorList>
            <person name="Sudarsanam P."/>
            <person name="Ley R."/>
            <person name="Guruge J."/>
            <person name="Turnbaugh P.J."/>
            <person name="Mahowald M."/>
            <person name="Liep D."/>
            <person name="Gordon J."/>
        </authorList>
    </citation>
    <scope>NUCLEOTIDE SEQUENCE [LARGE SCALE GENOMIC DNA]</scope>
    <source>
        <strain evidence="1 2">DSM 3353</strain>
    </source>
</reference>
<dbReference type="EMBL" id="ACEP01000129">
    <property type="protein sequence ID" value="EEG35360.1"/>
    <property type="molecule type" value="Genomic_DNA"/>
</dbReference>